<evidence type="ECO:0000313" key="3">
    <source>
        <dbReference type="Proteomes" id="UP001187343"/>
    </source>
</evidence>
<keyword evidence="1" id="KW-0175">Coiled coil</keyword>
<comment type="caution">
    <text evidence="2">The sequence shown here is derived from an EMBL/GenBank/DDBJ whole genome shotgun (WGS) entry which is preliminary data.</text>
</comment>
<dbReference type="Proteomes" id="UP001187343">
    <property type="component" value="Unassembled WGS sequence"/>
</dbReference>
<dbReference type="AlphaFoldDB" id="A0AA88NZW7"/>
<keyword evidence="3" id="KW-1185">Reference proteome</keyword>
<evidence type="ECO:0000313" key="2">
    <source>
        <dbReference type="EMBL" id="KAK2867471.1"/>
    </source>
</evidence>
<name>A0AA88NZW7_9TELE</name>
<evidence type="ECO:0000256" key="1">
    <source>
        <dbReference type="SAM" id="Coils"/>
    </source>
</evidence>
<organism evidence="2 3">
    <name type="scientific">Cirrhinus molitorella</name>
    <name type="common">mud carp</name>
    <dbReference type="NCBI Taxonomy" id="172907"/>
    <lineage>
        <taxon>Eukaryota</taxon>
        <taxon>Metazoa</taxon>
        <taxon>Chordata</taxon>
        <taxon>Craniata</taxon>
        <taxon>Vertebrata</taxon>
        <taxon>Euteleostomi</taxon>
        <taxon>Actinopterygii</taxon>
        <taxon>Neopterygii</taxon>
        <taxon>Teleostei</taxon>
        <taxon>Ostariophysi</taxon>
        <taxon>Cypriniformes</taxon>
        <taxon>Cyprinidae</taxon>
        <taxon>Labeoninae</taxon>
        <taxon>Labeonini</taxon>
        <taxon>Cirrhinus</taxon>
    </lineage>
</organism>
<gene>
    <name evidence="2" type="ORF">Q8A67_025588</name>
</gene>
<dbReference type="EMBL" id="JAUYZG010000025">
    <property type="protein sequence ID" value="KAK2867471.1"/>
    <property type="molecule type" value="Genomic_DNA"/>
</dbReference>
<sequence>MADSKEDVITSRSDFIQELLPFAQRTALLYHLSYLCLANFPKLEEELRKCSVETQLLFGSSEALLRECEATSKNLVFTVLPVLIVAVEANNNVLAIKCLEKARAWITEIINRVKEMVNRYENLIQSVASCTSDVILEKAETEQQTKETSLEIEAQEKVVSDLEVELKKNADELGQIEQKIQEKQQAMQSYLIDASNTNNGLTILAVLVPFVGIIVKSIYDAVTGPDVAAKTQALSNEISNLYTEKSSLRNKEWNIQVKLTDAQRKLASMKIEQGSIPSPVHLTEVQTCLTRIHQNLIQLLKFWESVCVMLEALKDKTFATENFLEEYDLKDIFLTSIRTAIQLWKSFGESCLKAVSIFCLQTKDAYKFLETSPSSLSPVEWKEQYDDVIVELNKISPDLCTPQAAAAISE</sequence>
<reference evidence="2" key="1">
    <citation type="submission" date="2023-08" db="EMBL/GenBank/DDBJ databases">
        <title>Chromosome-level Genome Assembly of mud carp (Cirrhinus molitorella).</title>
        <authorList>
            <person name="Liu H."/>
        </authorList>
    </citation>
    <scope>NUCLEOTIDE SEQUENCE</scope>
    <source>
        <strain evidence="2">Prfri</strain>
        <tissue evidence="2">Muscle</tissue>
    </source>
</reference>
<protein>
    <submittedName>
        <fullName evidence="2">Uncharacterized protein</fullName>
    </submittedName>
</protein>
<proteinExistence type="predicted"/>
<accession>A0AA88NZW7</accession>
<feature type="coiled-coil region" evidence="1">
    <location>
        <begin position="152"/>
        <end position="193"/>
    </location>
</feature>